<evidence type="ECO:0000313" key="2">
    <source>
        <dbReference type="Proteomes" id="UP000759537"/>
    </source>
</evidence>
<name>A0A9P5MZ35_9AGAM</name>
<dbReference type="EMBL" id="WHVB01000005">
    <property type="protein sequence ID" value="KAF8482420.1"/>
    <property type="molecule type" value="Genomic_DNA"/>
</dbReference>
<evidence type="ECO:0000313" key="1">
    <source>
        <dbReference type="EMBL" id="KAF8482420.1"/>
    </source>
</evidence>
<gene>
    <name evidence="1" type="ORF">DFH94DRAFT_364092</name>
</gene>
<dbReference type="Proteomes" id="UP000759537">
    <property type="component" value="Unassembled WGS sequence"/>
</dbReference>
<comment type="caution">
    <text evidence="1">The sequence shown here is derived from an EMBL/GenBank/DDBJ whole genome shotgun (WGS) entry which is preliminary data.</text>
</comment>
<dbReference type="AlphaFoldDB" id="A0A9P5MZ35"/>
<accession>A0A9P5MZ35</accession>
<reference evidence="1" key="1">
    <citation type="submission" date="2019-10" db="EMBL/GenBank/DDBJ databases">
        <authorList>
            <consortium name="DOE Joint Genome Institute"/>
            <person name="Kuo A."/>
            <person name="Miyauchi S."/>
            <person name="Kiss E."/>
            <person name="Drula E."/>
            <person name="Kohler A."/>
            <person name="Sanchez-Garcia M."/>
            <person name="Andreopoulos B."/>
            <person name="Barry K.W."/>
            <person name="Bonito G."/>
            <person name="Buee M."/>
            <person name="Carver A."/>
            <person name="Chen C."/>
            <person name="Cichocki N."/>
            <person name="Clum A."/>
            <person name="Culley D."/>
            <person name="Crous P.W."/>
            <person name="Fauchery L."/>
            <person name="Girlanda M."/>
            <person name="Hayes R."/>
            <person name="Keri Z."/>
            <person name="LaButti K."/>
            <person name="Lipzen A."/>
            <person name="Lombard V."/>
            <person name="Magnuson J."/>
            <person name="Maillard F."/>
            <person name="Morin E."/>
            <person name="Murat C."/>
            <person name="Nolan M."/>
            <person name="Ohm R."/>
            <person name="Pangilinan J."/>
            <person name="Pereira M."/>
            <person name="Perotto S."/>
            <person name="Peter M."/>
            <person name="Riley R."/>
            <person name="Sitrit Y."/>
            <person name="Stielow B."/>
            <person name="Szollosi G."/>
            <person name="Zifcakova L."/>
            <person name="Stursova M."/>
            <person name="Spatafora J.W."/>
            <person name="Tedersoo L."/>
            <person name="Vaario L.-M."/>
            <person name="Yamada A."/>
            <person name="Yan M."/>
            <person name="Wang P."/>
            <person name="Xu J."/>
            <person name="Bruns T."/>
            <person name="Baldrian P."/>
            <person name="Vilgalys R."/>
            <person name="Henrissat B."/>
            <person name="Grigoriev I.V."/>
            <person name="Hibbett D."/>
            <person name="Nagy L.G."/>
            <person name="Martin F.M."/>
        </authorList>
    </citation>
    <scope>NUCLEOTIDE SEQUENCE</scope>
    <source>
        <strain evidence="1">Prilba</strain>
    </source>
</reference>
<organism evidence="1 2">
    <name type="scientific">Russula ochroleuca</name>
    <dbReference type="NCBI Taxonomy" id="152965"/>
    <lineage>
        <taxon>Eukaryota</taxon>
        <taxon>Fungi</taxon>
        <taxon>Dikarya</taxon>
        <taxon>Basidiomycota</taxon>
        <taxon>Agaricomycotina</taxon>
        <taxon>Agaricomycetes</taxon>
        <taxon>Russulales</taxon>
        <taxon>Russulaceae</taxon>
        <taxon>Russula</taxon>
    </lineage>
</organism>
<reference evidence="1" key="2">
    <citation type="journal article" date="2020" name="Nat. Commun.">
        <title>Large-scale genome sequencing of mycorrhizal fungi provides insights into the early evolution of symbiotic traits.</title>
        <authorList>
            <person name="Miyauchi S."/>
            <person name="Kiss E."/>
            <person name="Kuo A."/>
            <person name="Drula E."/>
            <person name="Kohler A."/>
            <person name="Sanchez-Garcia M."/>
            <person name="Morin E."/>
            <person name="Andreopoulos B."/>
            <person name="Barry K.W."/>
            <person name="Bonito G."/>
            <person name="Buee M."/>
            <person name="Carver A."/>
            <person name="Chen C."/>
            <person name="Cichocki N."/>
            <person name="Clum A."/>
            <person name="Culley D."/>
            <person name="Crous P.W."/>
            <person name="Fauchery L."/>
            <person name="Girlanda M."/>
            <person name="Hayes R.D."/>
            <person name="Keri Z."/>
            <person name="LaButti K."/>
            <person name="Lipzen A."/>
            <person name="Lombard V."/>
            <person name="Magnuson J."/>
            <person name="Maillard F."/>
            <person name="Murat C."/>
            <person name="Nolan M."/>
            <person name="Ohm R.A."/>
            <person name="Pangilinan J."/>
            <person name="Pereira M.F."/>
            <person name="Perotto S."/>
            <person name="Peter M."/>
            <person name="Pfister S."/>
            <person name="Riley R."/>
            <person name="Sitrit Y."/>
            <person name="Stielow J.B."/>
            <person name="Szollosi G."/>
            <person name="Zifcakova L."/>
            <person name="Stursova M."/>
            <person name="Spatafora J.W."/>
            <person name="Tedersoo L."/>
            <person name="Vaario L.M."/>
            <person name="Yamada A."/>
            <person name="Yan M."/>
            <person name="Wang P."/>
            <person name="Xu J."/>
            <person name="Bruns T."/>
            <person name="Baldrian P."/>
            <person name="Vilgalys R."/>
            <person name="Dunand C."/>
            <person name="Henrissat B."/>
            <person name="Grigoriev I.V."/>
            <person name="Hibbett D."/>
            <person name="Nagy L.G."/>
            <person name="Martin F.M."/>
        </authorList>
    </citation>
    <scope>NUCLEOTIDE SEQUENCE</scope>
    <source>
        <strain evidence="1">Prilba</strain>
    </source>
</reference>
<protein>
    <submittedName>
        <fullName evidence="1">Uncharacterized protein</fullName>
    </submittedName>
</protein>
<sequence length="153" mass="16907">MFVFCAVLVPNVSSFYLPPSCSTDDSCYFYAQSPCPCPCRASACPPAAALPVPNARQTRPSIASHVTCVVPTGICAHLWLVRLRLCAPTSYLRPHSLLDPAFTPPPLRRHPRRTLHQPLQPLRTTSTPLFTLHRPSPQTRAPSGRSSFFSFCF</sequence>
<proteinExistence type="predicted"/>
<keyword evidence="2" id="KW-1185">Reference proteome</keyword>